<dbReference type="GO" id="GO:0016740">
    <property type="term" value="F:transferase activity"/>
    <property type="evidence" value="ECO:0007669"/>
    <property type="project" value="UniProtKB-KW"/>
</dbReference>
<dbReference type="EMBL" id="QUNF01000017">
    <property type="protein sequence ID" value="REG83599.1"/>
    <property type="molecule type" value="Genomic_DNA"/>
</dbReference>
<dbReference type="OrthoDB" id="9803106at2"/>
<dbReference type="RefSeq" id="WP_086543591.1">
    <property type="nucleotide sequence ID" value="NZ_MSSW01000080.1"/>
</dbReference>
<dbReference type="SUPFAM" id="SSF81301">
    <property type="entry name" value="Nucleotidyltransferase"/>
    <property type="match status" value="1"/>
</dbReference>
<dbReference type="InterPro" id="IPR043519">
    <property type="entry name" value="NT_sf"/>
</dbReference>
<dbReference type="InterPro" id="IPR041633">
    <property type="entry name" value="Polbeta"/>
</dbReference>
<proteinExistence type="predicted"/>
<dbReference type="AlphaFoldDB" id="A0A3E0DL97"/>
<evidence type="ECO:0000259" key="1">
    <source>
        <dbReference type="Pfam" id="PF18765"/>
    </source>
</evidence>
<sequence>MSDKDKIVKGIVDLATAKYPDSELYLFGSQTDGSAKSLSDWDILLLFDSDIVPLEKELEIMDDFYELELRTGAVISPIIYSKSVWDKTRSFTPLFKRIAKGAIRIK</sequence>
<comment type="caution">
    <text evidence="2">The sequence shown here is derived from an EMBL/GenBank/DDBJ whole genome shotgun (WGS) entry which is preliminary data.</text>
</comment>
<name>A0A3E0DL97_9BACT</name>
<reference evidence="2 3" key="1">
    <citation type="submission" date="2018-08" db="EMBL/GenBank/DDBJ databases">
        <title>Genomic Encyclopedia of Archaeal and Bacterial Type Strains, Phase II (KMG-II): from individual species to whole genera.</title>
        <authorList>
            <person name="Goeker M."/>
        </authorList>
    </citation>
    <scope>NUCLEOTIDE SEQUENCE [LARGE SCALE GENOMIC DNA]</scope>
    <source>
        <strain evidence="2 3">DSM 15986</strain>
    </source>
</reference>
<protein>
    <submittedName>
        <fullName evidence="2">Nucleotidyltransferase-like protein</fullName>
    </submittedName>
</protein>
<evidence type="ECO:0000313" key="3">
    <source>
        <dbReference type="Proteomes" id="UP000256405"/>
    </source>
</evidence>
<feature type="domain" description="Polymerase beta nucleotidyltransferase" evidence="1">
    <location>
        <begin position="24"/>
        <end position="69"/>
    </location>
</feature>
<evidence type="ECO:0000313" key="2">
    <source>
        <dbReference type="EMBL" id="REG83599.1"/>
    </source>
</evidence>
<accession>A0A3E0DL97</accession>
<gene>
    <name evidence="2" type="ORF">C8N25_117101</name>
</gene>
<keyword evidence="3" id="KW-1185">Reference proteome</keyword>
<dbReference type="Proteomes" id="UP000256405">
    <property type="component" value="Unassembled WGS sequence"/>
</dbReference>
<dbReference type="CDD" id="cd05403">
    <property type="entry name" value="NT_KNTase_like"/>
    <property type="match status" value="1"/>
</dbReference>
<organism evidence="2 3">
    <name type="scientific">Algoriphagus antarcticus</name>
    <dbReference type="NCBI Taxonomy" id="238540"/>
    <lineage>
        <taxon>Bacteria</taxon>
        <taxon>Pseudomonadati</taxon>
        <taxon>Bacteroidota</taxon>
        <taxon>Cytophagia</taxon>
        <taxon>Cytophagales</taxon>
        <taxon>Cyclobacteriaceae</taxon>
        <taxon>Algoriphagus</taxon>
    </lineage>
</organism>
<keyword evidence="2" id="KW-0808">Transferase</keyword>
<dbReference type="Pfam" id="PF18765">
    <property type="entry name" value="Polbeta"/>
    <property type="match status" value="1"/>
</dbReference>
<dbReference type="Gene3D" id="3.30.460.10">
    <property type="entry name" value="Beta Polymerase, domain 2"/>
    <property type="match status" value="1"/>
</dbReference>